<proteinExistence type="predicted"/>
<evidence type="ECO:0000313" key="2">
    <source>
        <dbReference type="EMBL" id="CAG6618261.1"/>
    </source>
</evidence>
<accession>A0A8D8PXZ2</accession>
<keyword evidence="1" id="KW-1133">Transmembrane helix</keyword>
<keyword evidence="1" id="KW-0812">Transmembrane</keyword>
<dbReference type="EMBL" id="HBUF01041535">
    <property type="protein sequence ID" value="CAG6618262.1"/>
    <property type="molecule type" value="Transcribed_RNA"/>
</dbReference>
<organism evidence="2">
    <name type="scientific">Cacopsylla melanoneura</name>
    <dbReference type="NCBI Taxonomy" id="428564"/>
    <lineage>
        <taxon>Eukaryota</taxon>
        <taxon>Metazoa</taxon>
        <taxon>Ecdysozoa</taxon>
        <taxon>Arthropoda</taxon>
        <taxon>Hexapoda</taxon>
        <taxon>Insecta</taxon>
        <taxon>Pterygota</taxon>
        <taxon>Neoptera</taxon>
        <taxon>Paraneoptera</taxon>
        <taxon>Hemiptera</taxon>
        <taxon>Sternorrhyncha</taxon>
        <taxon>Psylloidea</taxon>
        <taxon>Psyllidae</taxon>
        <taxon>Psyllinae</taxon>
        <taxon>Cacopsylla</taxon>
    </lineage>
</organism>
<name>A0A8D8PXZ2_9HEMI</name>
<dbReference type="AlphaFoldDB" id="A0A8D8PXZ2"/>
<sequence>MVLFPFLFKKKEKKIMEANQQKKILIGVGSVVGALVLYLILAWSISFWPFSSKSKQQIFTDEFSKITFDTEVAETNAIFNKTLPADRIKYFKEDFMAKKVNKLVEWADQLIEPKITEGDKKASFDLAVESLGKIKVNQELLAKHDESFLKADTNKATVQGEIKIIIDEYPKFKTQIKTALNLQ</sequence>
<evidence type="ECO:0008006" key="3">
    <source>
        <dbReference type="Google" id="ProtNLM"/>
    </source>
</evidence>
<feature type="transmembrane region" description="Helical" evidence="1">
    <location>
        <begin position="24"/>
        <end position="48"/>
    </location>
</feature>
<reference evidence="2" key="1">
    <citation type="submission" date="2021-05" db="EMBL/GenBank/DDBJ databases">
        <authorList>
            <person name="Alioto T."/>
            <person name="Alioto T."/>
            <person name="Gomez Garrido J."/>
        </authorList>
    </citation>
    <scope>NUCLEOTIDE SEQUENCE</scope>
</reference>
<evidence type="ECO:0000256" key="1">
    <source>
        <dbReference type="SAM" id="Phobius"/>
    </source>
</evidence>
<keyword evidence="1" id="KW-0472">Membrane</keyword>
<dbReference type="EMBL" id="HBUF01041534">
    <property type="protein sequence ID" value="CAG6618261.1"/>
    <property type="molecule type" value="Transcribed_RNA"/>
</dbReference>
<protein>
    <recommendedName>
        <fullName evidence="3">Immunodominant membrane protein</fullName>
    </recommendedName>
</protein>